<dbReference type="Proteomes" id="UP000653308">
    <property type="component" value="Unassembled WGS sequence"/>
</dbReference>
<dbReference type="InterPro" id="IPR037083">
    <property type="entry name" value="NgoMIV_sf"/>
</dbReference>
<comment type="caution">
    <text evidence="1">The sequence shown here is derived from an EMBL/GenBank/DDBJ whole genome shotgun (WGS) entry which is preliminary data.</text>
</comment>
<reference evidence="2" key="1">
    <citation type="journal article" date="2019" name="Int. J. Syst. Evol. Microbiol.">
        <title>The Global Catalogue of Microorganisms (GCM) 10K type strain sequencing project: providing services to taxonomists for standard genome sequencing and annotation.</title>
        <authorList>
            <consortium name="The Broad Institute Genomics Platform"/>
            <consortium name="The Broad Institute Genome Sequencing Center for Infectious Disease"/>
            <person name="Wu L."/>
            <person name="Ma J."/>
        </authorList>
    </citation>
    <scope>NUCLEOTIDE SEQUENCE [LARGE SCALE GENOMIC DNA]</scope>
    <source>
        <strain evidence="2">JCM 4957</strain>
    </source>
</reference>
<dbReference type="InterPro" id="IPR015105">
    <property type="entry name" value="NgoMIV"/>
</dbReference>
<organism evidence="1 2">
    <name type="scientific">Streptomyces djakartensis</name>
    <dbReference type="NCBI Taxonomy" id="68193"/>
    <lineage>
        <taxon>Bacteria</taxon>
        <taxon>Bacillati</taxon>
        <taxon>Actinomycetota</taxon>
        <taxon>Actinomycetes</taxon>
        <taxon>Kitasatosporales</taxon>
        <taxon>Streptomycetaceae</taxon>
        <taxon>Streptomyces</taxon>
    </lineage>
</organism>
<dbReference type="Gene3D" id="3.40.50.10010">
    <property type="entry name" value="Type-2 restriction enzyme NgoMIV"/>
    <property type="match status" value="1"/>
</dbReference>
<dbReference type="InterPro" id="IPR011335">
    <property type="entry name" value="Restrct_endonuc-II-like"/>
</dbReference>
<sequence>MIRHRRGRLPHLVTVTAEPMPSRIAAIARGTGEVDAVYHIALDALQAAVREVGSSQQKDDLSECIRQGRLRPYEELATTLTTW</sequence>
<dbReference type="Pfam" id="PF09015">
    <property type="entry name" value="NgoMIV_restric"/>
    <property type="match status" value="1"/>
</dbReference>
<dbReference type="EMBL" id="BMWE01000006">
    <property type="protein sequence ID" value="GGY17135.1"/>
    <property type="molecule type" value="Genomic_DNA"/>
</dbReference>
<gene>
    <name evidence="1" type="ORF">GCM10010384_23880</name>
</gene>
<evidence type="ECO:0000313" key="2">
    <source>
        <dbReference type="Proteomes" id="UP000653308"/>
    </source>
</evidence>
<evidence type="ECO:0000313" key="1">
    <source>
        <dbReference type="EMBL" id="GGY17135.1"/>
    </source>
</evidence>
<protein>
    <submittedName>
        <fullName evidence="1">Uncharacterized protein</fullName>
    </submittedName>
</protein>
<name>A0ABQ2ZL67_9ACTN</name>
<proteinExistence type="predicted"/>
<dbReference type="SUPFAM" id="SSF52980">
    <property type="entry name" value="Restriction endonuclease-like"/>
    <property type="match status" value="1"/>
</dbReference>
<accession>A0ABQ2ZL67</accession>
<keyword evidence="2" id="KW-1185">Reference proteome</keyword>